<reference evidence="2 3" key="1">
    <citation type="submission" date="2018-06" db="EMBL/GenBank/DDBJ databases">
        <title>Genomic Encyclopedia of Archaeal and Bacterial Type Strains, Phase II (KMG-II): from individual species to whole genera.</title>
        <authorList>
            <person name="Goeker M."/>
        </authorList>
    </citation>
    <scope>NUCLEOTIDE SEQUENCE [LARGE SCALE GENOMIC DNA]</scope>
    <source>
        <strain evidence="2 3">DSM 17205</strain>
    </source>
</reference>
<feature type="signal peptide" evidence="1">
    <location>
        <begin position="1"/>
        <end position="20"/>
    </location>
</feature>
<evidence type="ECO:0000256" key="1">
    <source>
        <dbReference type="SAM" id="SignalP"/>
    </source>
</evidence>
<proteinExistence type="predicted"/>
<gene>
    <name evidence="2" type="ORF">LX97_01346</name>
</gene>
<comment type="caution">
    <text evidence="2">The sequence shown here is derived from an EMBL/GenBank/DDBJ whole genome shotgun (WGS) entry which is preliminary data.</text>
</comment>
<keyword evidence="1" id="KW-0732">Signal</keyword>
<evidence type="ECO:0000313" key="3">
    <source>
        <dbReference type="Proteomes" id="UP000248584"/>
    </source>
</evidence>
<dbReference type="Proteomes" id="UP000248584">
    <property type="component" value="Unassembled WGS sequence"/>
</dbReference>
<feature type="chain" id="PRO_5046444208" evidence="1">
    <location>
        <begin position="21"/>
        <end position="79"/>
    </location>
</feature>
<name>A0ABX5Q2Q6_9FLAO</name>
<sequence length="79" mass="9138">MKKTLLYVCLLISIFGSAQNNDYYNRMQHIFGNIDTNKVTTGFLKDFGIRFANMEECGGDLTANNYVNENEWQLLYNSL</sequence>
<protein>
    <submittedName>
        <fullName evidence="2">Uncharacterized protein</fullName>
    </submittedName>
</protein>
<dbReference type="EMBL" id="QKZR01000001">
    <property type="protein sequence ID" value="PZX44335.1"/>
    <property type="molecule type" value="Genomic_DNA"/>
</dbReference>
<dbReference type="RefSeq" id="WP_041567017.1">
    <property type="nucleotide sequence ID" value="NZ_QKZR01000001.1"/>
</dbReference>
<accession>A0ABX5Q2Q6</accession>
<organism evidence="2 3">
    <name type="scientific">Nonlabens dokdonensis</name>
    <dbReference type="NCBI Taxonomy" id="328515"/>
    <lineage>
        <taxon>Bacteria</taxon>
        <taxon>Pseudomonadati</taxon>
        <taxon>Bacteroidota</taxon>
        <taxon>Flavobacteriia</taxon>
        <taxon>Flavobacteriales</taxon>
        <taxon>Flavobacteriaceae</taxon>
        <taxon>Nonlabens</taxon>
    </lineage>
</organism>
<evidence type="ECO:0000313" key="2">
    <source>
        <dbReference type="EMBL" id="PZX44335.1"/>
    </source>
</evidence>
<keyword evidence="3" id="KW-1185">Reference proteome</keyword>